<keyword evidence="7" id="KW-1185">Reference proteome</keyword>
<dbReference type="AlphaFoldDB" id="A0AAV2R894"/>
<dbReference type="InterPro" id="IPR000215">
    <property type="entry name" value="Serpin_fam"/>
</dbReference>
<dbReference type="PROSITE" id="PS00284">
    <property type="entry name" value="SERPIN"/>
    <property type="match status" value="1"/>
</dbReference>
<keyword evidence="1" id="KW-0646">Protease inhibitor</keyword>
<feature type="signal peptide" evidence="4">
    <location>
        <begin position="1"/>
        <end position="20"/>
    </location>
</feature>
<dbReference type="Gene3D" id="3.30.497.10">
    <property type="entry name" value="Antithrombin, subunit I, domain 2"/>
    <property type="match status" value="1"/>
</dbReference>
<dbReference type="InterPro" id="IPR023795">
    <property type="entry name" value="Serpin_CS"/>
</dbReference>
<evidence type="ECO:0000256" key="4">
    <source>
        <dbReference type="SAM" id="SignalP"/>
    </source>
</evidence>
<reference evidence="6 7" key="1">
    <citation type="submission" date="2024-05" db="EMBL/GenBank/DDBJ databases">
        <authorList>
            <person name="Wallberg A."/>
        </authorList>
    </citation>
    <scope>NUCLEOTIDE SEQUENCE [LARGE SCALE GENOMIC DNA]</scope>
</reference>
<feature type="domain" description="Serpin" evidence="5">
    <location>
        <begin position="47"/>
        <end position="400"/>
    </location>
</feature>
<comment type="similarity">
    <text evidence="3">Belongs to the serpin family.</text>
</comment>
<dbReference type="GO" id="GO:0004867">
    <property type="term" value="F:serine-type endopeptidase inhibitor activity"/>
    <property type="evidence" value="ECO:0007669"/>
    <property type="project" value="UniProtKB-KW"/>
</dbReference>
<dbReference type="SMART" id="SM00093">
    <property type="entry name" value="SERPIN"/>
    <property type="match status" value="1"/>
</dbReference>
<dbReference type="InterPro" id="IPR023796">
    <property type="entry name" value="Serpin_dom"/>
</dbReference>
<dbReference type="Gene3D" id="2.30.39.10">
    <property type="entry name" value="Alpha-1-antitrypsin, domain 1"/>
    <property type="match status" value="1"/>
</dbReference>
<organism evidence="6 7">
    <name type="scientific">Meganyctiphanes norvegica</name>
    <name type="common">Northern krill</name>
    <name type="synonym">Thysanopoda norvegica</name>
    <dbReference type="NCBI Taxonomy" id="48144"/>
    <lineage>
        <taxon>Eukaryota</taxon>
        <taxon>Metazoa</taxon>
        <taxon>Ecdysozoa</taxon>
        <taxon>Arthropoda</taxon>
        <taxon>Crustacea</taxon>
        <taxon>Multicrustacea</taxon>
        <taxon>Malacostraca</taxon>
        <taxon>Eumalacostraca</taxon>
        <taxon>Eucarida</taxon>
        <taxon>Euphausiacea</taxon>
        <taxon>Euphausiidae</taxon>
        <taxon>Meganyctiphanes</taxon>
    </lineage>
</organism>
<gene>
    <name evidence="6" type="ORF">MNOR_LOCUS22040</name>
</gene>
<evidence type="ECO:0000313" key="7">
    <source>
        <dbReference type="Proteomes" id="UP001497623"/>
    </source>
</evidence>
<proteinExistence type="inferred from homology"/>
<comment type="caution">
    <text evidence="6">The sequence shown here is derived from an EMBL/GenBank/DDBJ whole genome shotgun (WGS) entry which is preliminary data.</text>
</comment>
<evidence type="ECO:0000256" key="3">
    <source>
        <dbReference type="RuleBase" id="RU000411"/>
    </source>
</evidence>
<evidence type="ECO:0000313" key="6">
    <source>
        <dbReference type="EMBL" id="CAL4120430.1"/>
    </source>
</evidence>
<dbReference type="PANTHER" id="PTHR11461:SF278">
    <property type="entry name" value="SERINE PROTEASE INHIBITOR 88EA"/>
    <property type="match status" value="1"/>
</dbReference>
<dbReference type="InterPro" id="IPR042178">
    <property type="entry name" value="Serpin_sf_1"/>
</dbReference>
<protein>
    <recommendedName>
        <fullName evidence="5">Serpin domain-containing protein</fullName>
    </recommendedName>
</protein>
<keyword evidence="2" id="KW-0722">Serine protease inhibitor</keyword>
<dbReference type="InterPro" id="IPR036186">
    <property type="entry name" value="Serpin_sf"/>
</dbReference>
<name>A0AAV2R894_MEGNR</name>
<dbReference type="Proteomes" id="UP001497623">
    <property type="component" value="Unassembled WGS sequence"/>
</dbReference>
<sequence>MGRQYIAVIAVVAVATIVSGQQNVAPCFQEDANTKQSGRLGVEEFGMNLFREVASNTDKSIIISAYSIWSAFLLAYFGSGGRTQQQLERVLGVEGKTSTFQRFKRLQFLIENPFPEDGAVVSTMNKAYFDQRVPLKKCISQLIHNTEHINFRNFGNAAEIINQATSEATRGKITNLVEPRSLIGATFVLLNAIYFQGKWETPFKTREIVPTDFKDSRGNVIGQVDMMYSQRQSKISQAPALGAEILELPYANSSISMFLILPDGVDVNNVLRRLTPENFQKSLEKHFDVQSLVGVPKFKLETTLNNDLKQAMNLLGVTDLFSGQANLTSFSNVPLRADSVVHKAVVEVSEEGTVAAAATAIIGTRSGGRRKNMVFDKPFIFLIHDKQIGVSLFTGIFRHPDDVTTV</sequence>
<evidence type="ECO:0000256" key="2">
    <source>
        <dbReference type="ARBA" id="ARBA00022900"/>
    </source>
</evidence>
<accession>A0AAV2R894</accession>
<dbReference type="Pfam" id="PF00079">
    <property type="entry name" value="Serpin"/>
    <property type="match status" value="1"/>
</dbReference>
<evidence type="ECO:0000259" key="5">
    <source>
        <dbReference type="SMART" id="SM00093"/>
    </source>
</evidence>
<dbReference type="PANTHER" id="PTHR11461">
    <property type="entry name" value="SERINE PROTEASE INHIBITOR, SERPIN"/>
    <property type="match status" value="1"/>
</dbReference>
<dbReference type="SUPFAM" id="SSF56574">
    <property type="entry name" value="Serpins"/>
    <property type="match status" value="1"/>
</dbReference>
<dbReference type="EMBL" id="CAXKWB010018225">
    <property type="protein sequence ID" value="CAL4120430.1"/>
    <property type="molecule type" value="Genomic_DNA"/>
</dbReference>
<dbReference type="InterPro" id="IPR042185">
    <property type="entry name" value="Serpin_sf_2"/>
</dbReference>
<feature type="chain" id="PRO_5043741127" description="Serpin domain-containing protein" evidence="4">
    <location>
        <begin position="21"/>
        <end position="406"/>
    </location>
</feature>
<evidence type="ECO:0000256" key="1">
    <source>
        <dbReference type="ARBA" id="ARBA00022690"/>
    </source>
</evidence>
<keyword evidence="4" id="KW-0732">Signal</keyword>
<dbReference type="GO" id="GO:0005615">
    <property type="term" value="C:extracellular space"/>
    <property type="evidence" value="ECO:0007669"/>
    <property type="project" value="InterPro"/>
</dbReference>